<evidence type="ECO:0000313" key="4">
    <source>
        <dbReference type="Proteomes" id="UP000315724"/>
    </source>
</evidence>
<evidence type="ECO:0008006" key="5">
    <source>
        <dbReference type="Google" id="ProtNLM"/>
    </source>
</evidence>
<organism evidence="3 4">
    <name type="scientific">Thalassoglobus polymorphus</name>
    <dbReference type="NCBI Taxonomy" id="2527994"/>
    <lineage>
        <taxon>Bacteria</taxon>
        <taxon>Pseudomonadati</taxon>
        <taxon>Planctomycetota</taxon>
        <taxon>Planctomycetia</taxon>
        <taxon>Planctomycetales</taxon>
        <taxon>Planctomycetaceae</taxon>
        <taxon>Thalassoglobus</taxon>
    </lineage>
</organism>
<feature type="chain" id="PRO_5021875375" description="Cytochrome C" evidence="2">
    <location>
        <begin position="28"/>
        <end position="368"/>
    </location>
</feature>
<feature type="region of interest" description="Disordered" evidence="1">
    <location>
        <begin position="100"/>
        <end position="132"/>
    </location>
</feature>
<feature type="compositionally biased region" description="Low complexity" evidence="1">
    <location>
        <begin position="29"/>
        <end position="59"/>
    </location>
</feature>
<dbReference type="OrthoDB" id="290618at2"/>
<dbReference type="GO" id="GO:0009055">
    <property type="term" value="F:electron transfer activity"/>
    <property type="evidence" value="ECO:0007669"/>
    <property type="project" value="InterPro"/>
</dbReference>
<dbReference type="GO" id="GO:0005506">
    <property type="term" value="F:iron ion binding"/>
    <property type="evidence" value="ECO:0007669"/>
    <property type="project" value="InterPro"/>
</dbReference>
<dbReference type="GO" id="GO:0022900">
    <property type="term" value="P:electron transport chain"/>
    <property type="evidence" value="ECO:0007669"/>
    <property type="project" value="InterPro"/>
</dbReference>
<feature type="signal peptide" evidence="2">
    <location>
        <begin position="1"/>
        <end position="27"/>
    </location>
</feature>
<reference evidence="3 4" key="1">
    <citation type="submission" date="2019-02" db="EMBL/GenBank/DDBJ databases">
        <title>Deep-cultivation of Planctomycetes and their phenomic and genomic characterization uncovers novel biology.</title>
        <authorList>
            <person name="Wiegand S."/>
            <person name="Jogler M."/>
            <person name="Boedeker C."/>
            <person name="Pinto D."/>
            <person name="Vollmers J."/>
            <person name="Rivas-Marin E."/>
            <person name="Kohn T."/>
            <person name="Peeters S.H."/>
            <person name="Heuer A."/>
            <person name="Rast P."/>
            <person name="Oberbeckmann S."/>
            <person name="Bunk B."/>
            <person name="Jeske O."/>
            <person name="Meyerdierks A."/>
            <person name="Storesund J.E."/>
            <person name="Kallscheuer N."/>
            <person name="Luecker S."/>
            <person name="Lage O.M."/>
            <person name="Pohl T."/>
            <person name="Merkel B.J."/>
            <person name="Hornburger P."/>
            <person name="Mueller R.-W."/>
            <person name="Bruemmer F."/>
            <person name="Labrenz M."/>
            <person name="Spormann A.M."/>
            <person name="Op den Camp H."/>
            <person name="Overmann J."/>
            <person name="Amann R."/>
            <person name="Jetten M.S.M."/>
            <person name="Mascher T."/>
            <person name="Medema M.H."/>
            <person name="Devos D.P."/>
            <person name="Kaster A.-K."/>
            <person name="Ovreas L."/>
            <person name="Rohde M."/>
            <person name="Galperin M.Y."/>
            <person name="Jogler C."/>
        </authorList>
    </citation>
    <scope>NUCLEOTIDE SEQUENCE [LARGE SCALE GENOMIC DNA]</scope>
    <source>
        <strain evidence="3 4">Mal48</strain>
    </source>
</reference>
<dbReference type="AlphaFoldDB" id="A0A517QUA7"/>
<keyword evidence="2" id="KW-0732">Signal</keyword>
<gene>
    <name evidence="3" type="ORF">Mal48_45020</name>
</gene>
<evidence type="ECO:0000256" key="1">
    <source>
        <dbReference type="SAM" id="MobiDB-lite"/>
    </source>
</evidence>
<accession>A0A517QUA7</accession>
<sequence length="368" mass="39136" precursor="true">MRKIPRIAFSLLAVLPFTILGCGGGGADSTPPESNASSAPAPAQVTTATTPQPAQPAASDSKVDPDRKETKWIGDIPYDVFYDQPLTVAANSTAIGGTAPASVVDPGTSPQGMAPKENSPAPETGGSPSAAGKADWAAVLPMPILIEELKTIRTRLTGNLQTVATYNRSAEAIALDGSMISAMGAITTVHPDAEAWKERGKFIRDLGYEIYSNSGESGRTAFKSVEDPFFKLQTAMDGGNVDLGDDVEEVVPFADVVYVSDMMQRIEITFSNLKANINTEARMKEDLPGVERELRILAALGTMMGTESYDNADAKQYQDFIAKFVGGAMNGAEAVKAEDYESFRAGLDQIQVTCAECHQQYRGSESGF</sequence>
<evidence type="ECO:0000256" key="2">
    <source>
        <dbReference type="SAM" id="SignalP"/>
    </source>
</evidence>
<dbReference type="Gene3D" id="1.20.120.10">
    <property type="entry name" value="Cytochrome c/b562"/>
    <property type="match status" value="1"/>
</dbReference>
<evidence type="ECO:0000313" key="3">
    <source>
        <dbReference type="EMBL" id="QDT35226.1"/>
    </source>
</evidence>
<dbReference type="EMBL" id="CP036267">
    <property type="protein sequence ID" value="QDT35226.1"/>
    <property type="molecule type" value="Genomic_DNA"/>
</dbReference>
<proteinExistence type="predicted"/>
<feature type="region of interest" description="Disordered" evidence="1">
    <location>
        <begin position="26"/>
        <end position="69"/>
    </location>
</feature>
<dbReference type="KEGG" id="tpol:Mal48_45020"/>
<protein>
    <recommendedName>
        <fullName evidence="5">Cytochrome C</fullName>
    </recommendedName>
</protein>
<dbReference type="GO" id="GO:0020037">
    <property type="term" value="F:heme binding"/>
    <property type="evidence" value="ECO:0007669"/>
    <property type="project" value="InterPro"/>
</dbReference>
<dbReference type="PROSITE" id="PS51257">
    <property type="entry name" value="PROKAR_LIPOPROTEIN"/>
    <property type="match status" value="1"/>
</dbReference>
<dbReference type="InterPro" id="IPR010980">
    <property type="entry name" value="Cyt_c/b562"/>
</dbReference>
<keyword evidence="4" id="KW-1185">Reference proteome</keyword>
<dbReference type="RefSeq" id="WP_145204448.1">
    <property type="nucleotide sequence ID" value="NZ_CP036267.1"/>
</dbReference>
<name>A0A517QUA7_9PLAN</name>
<dbReference type="InterPro" id="IPR002321">
    <property type="entry name" value="Cyt_c_II"/>
</dbReference>
<dbReference type="SUPFAM" id="SSF47175">
    <property type="entry name" value="Cytochromes"/>
    <property type="match status" value="1"/>
</dbReference>
<dbReference type="PROSITE" id="PS51009">
    <property type="entry name" value="CYTCII"/>
    <property type="match status" value="1"/>
</dbReference>
<dbReference type="Proteomes" id="UP000315724">
    <property type="component" value="Chromosome"/>
</dbReference>